<name>A0A9P6SMU8_9FUNG</name>
<proteinExistence type="predicted"/>
<accession>A0A9P6SMU8</accession>
<evidence type="ECO:0000313" key="3">
    <source>
        <dbReference type="EMBL" id="KAF9982476.1"/>
    </source>
</evidence>
<keyword evidence="2" id="KW-0812">Transmembrane</keyword>
<dbReference type="EMBL" id="JAAAHW010003578">
    <property type="protein sequence ID" value="KAF9982476.1"/>
    <property type="molecule type" value="Genomic_DNA"/>
</dbReference>
<evidence type="ECO:0000256" key="2">
    <source>
        <dbReference type="SAM" id="Phobius"/>
    </source>
</evidence>
<dbReference type="AlphaFoldDB" id="A0A9P6SMU8"/>
<feature type="transmembrane region" description="Helical" evidence="2">
    <location>
        <begin position="75"/>
        <end position="101"/>
    </location>
</feature>
<dbReference type="Proteomes" id="UP000749646">
    <property type="component" value="Unassembled WGS sequence"/>
</dbReference>
<evidence type="ECO:0000313" key="4">
    <source>
        <dbReference type="Proteomes" id="UP000749646"/>
    </source>
</evidence>
<keyword evidence="2" id="KW-1133">Transmembrane helix</keyword>
<comment type="caution">
    <text evidence="3">The sequence shown here is derived from an EMBL/GenBank/DDBJ whole genome shotgun (WGS) entry which is preliminary data.</text>
</comment>
<feature type="compositionally biased region" description="Basic and acidic residues" evidence="1">
    <location>
        <begin position="11"/>
        <end position="21"/>
    </location>
</feature>
<organism evidence="3 4">
    <name type="scientific">Modicella reniformis</name>
    <dbReference type="NCBI Taxonomy" id="1440133"/>
    <lineage>
        <taxon>Eukaryota</taxon>
        <taxon>Fungi</taxon>
        <taxon>Fungi incertae sedis</taxon>
        <taxon>Mucoromycota</taxon>
        <taxon>Mortierellomycotina</taxon>
        <taxon>Mortierellomycetes</taxon>
        <taxon>Mortierellales</taxon>
        <taxon>Mortierellaceae</taxon>
        <taxon>Modicella</taxon>
    </lineage>
</organism>
<keyword evidence="4" id="KW-1185">Reference proteome</keyword>
<sequence length="105" mass="11715">MSDHAASAATQHKEHIEEKSFTHHSPPAIMNHRDSELTISADNKEITTLSSDNIDIEHVSATVNQEQSTLVDGPLYGWVVVFASFFTQMIFMGTCNIYGVYQVML</sequence>
<keyword evidence="2" id="KW-0472">Membrane</keyword>
<protein>
    <submittedName>
        <fullName evidence="3">Uncharacterized protein</fullName>
    </submittedName>
</protein>
<feature type="region of interest" description="Disordered" evidence="1">
    <location>
        <begin position="1"/>
        <end position="30"/>
    </location>
</feature>
<dbReference type="OrthoDB" id="6499973at2759"/>
<evidence type="ECO:0000256" key="1">
    <source>
        <dbReference type="SAM" id="MobiDB-lite"/>
    </source>
</evidence>
<reference evidence="3" key="1">
    <citation type="journal article" date="2020" name="Fungal Divers.">
        <title>Resolving the Mortierellaceae phylogeny through synthesis of multi-gene phylogenetics and phylogenomics.</title>
        <authorList>
            <person name="Vandepol N."/>
            <person name="Liber J."/>
            <person name="Desiro A."/>
            <person name="Na H."/>
            <person name="Kennedy M."/>
            <person name="Barry K."/>
            <person name="Grigoriev I.V."/>
            <person name="Miller A.N."/>
            <person name="O'Donnell K."/>
            <person name="Stajich J.E."/>
            <person name="Bonito G."/>
        </authorList>
    </citation>
    <scope>NUCLEOTIDE SEQUENCE</scope>
    <source>
        <strain evidence="3">MES-2147</strain>
    </source>
</reference>
<gene>
    <name evidence="3" type="ORF">BGZ65_002823</name>
</gene>